<dbReference type="InterPro" id="IPR041413">
    <property type="entry name" value="MLTR_LBD"/>
</dbReference>
<proteinExistence type="predicted"/>
<dbReference type="EMBL" id="CP029192">
    <property type="protein sequence ID" value="QES32678.1"/>
    <property type="molecule type" value="Genomic_DNA"/>
</dbReference>
<accession>A0A5P2BSI3</accession>
<organism evidence="2 3">
    <name type="scientific">Streptomyces venezuelae</name>
    <dbReference type="NCBI Taxonomy" id="54571"/>
    <lineage>
        <taxon>Bacteria</taxon>
        <taxon>Bacillati</taxon>
        <taxon>Actinomycetota</taxon>
        <taxon>Actinomycetes</taxon>
        <taxon>Kitasatosporales</taxon>
        <taxon>Streptomycetaceae</taxon>
        <taxon>Streptomyces</taxon>
    </lineage>
</organism>
<dbReference type="Proteomes" id="UP000322927">
    <property type="component" value="Chromosome"/>
</dbReference>
<evidence type="ECO:0000259" key="1">
    <source>
        <dbReference type="Pfam" id="PF17765"/>
    </source>
</evidence>
<evidence type="ECO:0000313" key="2">
    <source>
        <dbReference type="EMBL" id="QES32678.1"/>
    </source>
</evidence>
<sequence length="172" mass="19356">MHTVWRTVVEGITGSMAYLTDKRWNILAHNAEFQTLFRGGRAPSNLMRWMLLDEEARRRTLLNWAEDWARGACPALRQAVTTSPADPELVDLASEVRRDPVAGPIYLATATLHPVHPDGAVYRIDHAVKGPGWVVASAATPLPEIDARFVMLRYRPGPTRPHQPPPLRRRAR</sequence>
<dbReference type="PANTHER" id="PTHR35010">
    <property type="entry name" value="BLL4672 PROTEIN-RELATED"/>
    <property type="match status" value="1"/>
</dbReference>
<reference evidence="2 3" key="1">
    <citation type="submission" date="2018-05" db="EMBL/GenBank/DDBJ databases">
        <title>Streptomyces venezuelae.</title>
        <authorList>
            <person name="Kim W."/>
            <person name="Lee N."/>
            <person name="Cho B.-K."/>
        </authorList>
    </citation>
    <scope>NUCLEOTIDE SEQUENCE [LARGE SCALE GENOMIC DNA]</scope>
    <source>
        <strain evidence="2 3">ATCC 14584</strain>
    </source>
</reference>
<name>A0A5P2BSI3_STRVZ</name>
<protein>
    <submittedName>
        <fullName evidence="2">Transcriptional regulator</fullName>
    </submittedName>
</protein>
<dbReference type="Pfam" id="PF17765">
    <property type="entry name" value="MLTR_LBD"/>
    <property type="match status" value="1"/>
</dbReference>
<dbReference type="Gene3D" id="3.30.450.180">
    <property type="match status" value="1"/>
</dbReference>
<dbReference type="AlphaFoldDB" id="A0A5P2BSI3"/>
<feature type="domain" description="MmyB-like transcription regulator ligand binding" evidence="1">
    <location>
        <begin position="6"/>
        <end position="99"/>
    </location>
</feature>
<gene>
    <name evidence="2" type="ORF">DEJ48_04030</name>
</gene>
<dbReference type="PANTHER" id="PTHR35010:SF2">
    <property type="entry name" value="BLL4672 PROTEIN"/>
    <property type="match status" value="1"/>
</dbReference>
<evidence type="ECO:0000313" key="3">
    <source>
        <dbReference type="Proteomes" id="UP000322927"/>
    </source>
</evidence>